<dbReference type="EMBL" id="JACHJF010000007">
    <property type="protein sequence ID" value="MBB5119335.1"/>
    <property type="molecule type" value="Genomic_DNA"/>
</dbReference>
<protein>
    <submittedName>
        <fullName evidence="1">Uncharacterized protein</fullName>
    </submittedName>
</protein>
<comment type="caution">
    <text evidence="1">The sequence shown here is derived from an EMBL/GenBank/DDBJ whole genome shotgun (WGS) entry which is preliminary data.</text>
</comment>
<dbReference type="RefSeq" id="WP_170127768.1">
    <property type="nucleotide sequence ID" value="NZ_JACHJF010000007.1"/>
</dbReference>
<reference evidence="1 2" key="1">
    <citation type="submission" date="2020-08" db="EMBL/GenBank/DDBJ databases">
        <title>Genomic Encyclopedia of Type Strains, Phase III (KMG-III): the genomes of soil and plant-associated and newly described type strains.</title>
        <authorList>
            <person name="Whitman W."/>
        </authorList>
    </citation>
    <scope>NUCLEOTIDE SEQUENCE [LARGE SCALE GENOMIC DNA]</scope>
    <source>
        <strain evidence="1 2">CECT 3259</strain>
    </source>
</reference>
<name>A0A7W8B9N1_STREU</name>
<organism evidence="1 2">
    <name type="scientific">Streptomyces eurocidicus</name>
    <name type="common">Streptoverticillium eurocidicus</name>
    <dbReference type="NCBI Taxonomy" id="66423"/>
    <lineage>
        <taxon>Bacteria</taxon>
        <taxon>Bacillati</taxon>
        <taxon>Actinomycetota</taxon>
        <taxon>Actinomycetes</taxon>
        <taxon>Kitasatosporales</taxon>
        <taxon>Streptomycetaceae</taxon>
        <taxon>Streptomyces</taxon>
    </lineage>
</organism>
<evidence type="ECO:0000313" key="1">
    <source>
        <dbReference type="EMBL" id="MBB5119335.1"/>
    </source>
</evidence>
<dbReference type="AlphaFoldDB" id="A0A7W8B9N1"/>
<accession>A0A7W8B9N1</accession>
<evidence type="ECO:0000313" key="2">
    <source>
        <dbReference type="Proteomes" id="UP000528608"/>
    </source>
</evidence>
<sequence length="51" mass="5348">MSTTLTTQVGVIRPHLSLDDLVARGGVHLLGTSEDTLSLTWIPMGGGRLSS</sequence>
<gene>
    <name evidence="1" type="ORF">FHS36_002768</name>
</gene>
<proteinExistence type="predicted"/>
<dbReference type="Proteomes" id="UP000528608">
    <property type="component" value="Unassembled WGS sequence"/>
</dbReference>